<accession>A0A328YA07</accession>
<dbReference type="AlphaFoldDB" id="A0A328YA07"/>
<dbReference type="InterPro" id="IPR007433">
    <property type="entry name" value="DUF481"/>
</dbReference>
<evidence type="ECO:0000313" key="2">
    <source>
        <dbReference type="Proteomes" id="UP000248840"/>
    </source>
</evidence>
<reference evidence="1 2" key="1">
    <citation type="submission" date="2018-06" db="EMBL/GenBank/DDBJ databases">
        <title>Genomic Encyclopedia of Archaeal and Bacterial Type Strains, Phase II (KMG-II): from individual species to whole genera.</title>
        <authorList>
            <person name="Goeker M."/>
        </authorList>
    </citation>
    <scope>NUCLEOTIDE SEQUENCE [LARGE SCALE GENOMIC DNA]</scope>
    <source>
        <strain evidence="1 2">DSM 25663</strain>
    </source>
</reference>
<organism evidence="1 2">
    <name type="scientific">Flavobacterium aciduliphilum</name>
    <dbReference type="NCBI Taxonomy" id="1101402"/>
    <lineage>
        <taxon>Bacteria</taxon>
        <taxon>Pseudomonadati</taxon>
        <taxon>Bacteroidota</taxon>
        <taxon>Flavobacteriia</taxon>
        <taxon>Flavobacteriales</taxon>
        <taxon>Flavobacteriaceae</taxon>
        <taxon>Flavobacterium</taxon>
    </lineage>
</organism>
<gene>
    <name evidence="1" type="ORF">CLV55_11436</name>
</gene>
<keyword evidence="2" id="KW-1185">Reference proteome</keyword>
<dbReference type="Pfam" id="PF04338">
    <property type="entry name" value="DUF481"/>
    <property type="match status" value="1"/>
</dbReference>
<dbReference type="EMBL" id="QLSZ01000014">
    <property type="protein sequence ID" value="RAR69993.1"/>
    <property type="molecule type" value="Genomic_DNA"/>
</dbReference>
<protein>
    <submittedName>
        <fullName evidence="1">Uncharacterized protein</fullName>
    </submittedName>
</protein>
<dbReference type="Proteomes" id="UP000248840">
    <property type="component" value="Unassembled WGS sequence"/>
</dbReference>
<name>A0A328YA07_9FLAO</name>
<evidence type="ECO:0000313" key="1">
    <source>
        <dbReference type="EMBL" id="RAR69993.1"/>
    </source>
</evidence>
<comment type="caution">
    <text evidence="1">The sequence shown here is derived from an EMBL/GenBank/DDBJ whole genome shotgun (WGS) entry which is preliminary data.</text>
</comment>
<sequence>MQKIKISMIANPKSSQYILILFFFVTWCWCQNKETKTPYSPPLSAEVMVGTDHVFFQTIVNKPISNDGKLGYSFVTALNTEYKVGDESKQVDLMVPIALNYKFYKGIALNAGFAMNPAFGNRPFVGFRYVKANDTWVVVVVPSLYVADHSYYESLASLEYTPKISKNLKLYSRLQGLYSFETSTGAHDRSYVYLRFGLNASKFAFGLGYNWDSYGPYKVLKSNVGLFLKSTLF</sequence>
<proteinExistence type="predicted"/>